<dbReference type="EMBL" id="FWWW01000122">
    <property type="protein sequence ID" value="SMC00675.1"/>
    <property type="molecule type" value="Genomic_DNA"/>
</dbReference>
<evidence type="ECO:0000259" key="2">
    <source>
        <dbReference type="Pfam" id="PF13648"/>
    </source>
</evidence>
<reference evidence="3 4" key="1">
    <citation type="submission" date="2017-04" db="EMBL/GenBank/DDBJ databases">
        <authorList>
            <person name="Afonso C.L."/>
            <person name="Miller P.J."/>
            <person name="Scott M.A."/>
            <person name="Spackman E."/>
            <person name="Goraichik I."/>
            <person name="Dimitrov K.M."/>
            <person name="Suarez D.L."/>
            <person name="Swayne D.E."/>
        </authorList>
    </citation>
    <scope>NUCLEOTIDE SEQUENCE [LARGE SCALE GENOMIC DNA]</scope>
    <source>
        <strain evidence="3 4">DSM 11622</strain>
    </source>
</reference>
<sequence length="140" mass="15293">MKKMLLVLCLGGCLSSCAKQEETPSPAPPTPAVTLVGTWTGITVRDQEDYHDSTPDRDVTNNMPAGLFTLKFTAEGTLSATTPNGTQIGTYRLDQQVLTTTYNGRAHTSTVEELTLRRLVLKQVTTDAQSTFTTTYTYAR</sequence>
<dbReference type="AlphaFoldDB" id="A0A1W1W4Z0"/>
<evidence type="ECO:0000313" key="3">
    <source>
        <dbReference type="EMBL" id="SMC00675.1"/>
    </source>
</evidence>
<accession>A0A1W1W4Z0</accession>
<feature type="domain" description="Lipocalin-like" evidence="2">
    <location>
        <begin position="35"/>
        <end position="121"/>
    </location>
</feature>
<dbReference type="RefSeq" id="WP_084448105.1">
    <property type="nucleotide sequence ID" value="NZ_FWWW01000122.1"/>
</dbReference>
<feature type="chain" id="PRO_5013320536" description="Lipocalin-like domain-containing protein" evidence="1">
    <location>
        <begin position="19"/>
        <end position="140"/>
    </location>
</feature>
<evidence type="ECO:0000256" key="1">
    <source>
        <dbReference type="SAM" id="SignalP"/>
    </source>
</evidence>
<feature type="signal peptide" evidence="1">
    <location>
        <begin position="1"/>
        <end position="18"/>
    </location>
</feature>
<dbReference type="InterPro" id="IPR024311">
    <property type="entry name" value="Lipocalin-like"/>
</dbReference>
<protein>
    <recommendedName>
        <fullName evidence="2">Lipocalin-like domain-containing protein</fullName>
    </recommendedName>
</protein>
<organism evidence="3 4">
    <name type="scientific">Hymenobacter roseosalivarius DSM 11622</name>
    <dbReference type="NCBI Taxonomy" id="645990"/>
    <lineage>
        <taxon>Bacteria</taxon>
        <taxon>Pseudomonadati</taxon>
        <taxon>Bacteroidota</taxon>
        <taxon>Cytophagia</taxon>
        <taxon>Cytophagales</taxon>
        <taxon>Hymenobacteraceae</taxon>
        <taxon>Hymenobacter</taxon>
    </lineage>
</organism>
<dbReference type="Pfam" id="PF13648">
    <property type="entry name" value="Lipocalin_4"/>
    <property type="match status" value="1"/>
</dbReference>
<dbReference type="Proteomes" id="UP000192266">
    <property type="component" value="Unassembled WGS sequence"/>
</dbReference>
<proteinExistence type="predicted"/>
<keyword evidence="4" id="KW-1185">Reference proteome</keyword>
<name>A0A1W1W4Z0_9BACT</name>
<gene>
    <name evidence="3" type="ORF">SAMN00120144_3055</name>
</gene>
<evidence type="ECO:0000313" key="4">
    <source>
        <dbReference type="Proteomes" id="UP000192266"/>
    </source>
</evidence>
<keyword evidence="1" id="KW-0732">Signal</keyword>